<keyword evidence="4 5" id="KW-0472">Membrane</keyword>
<dbReference type="PROSITE" id="PS51380">
    <property type="entry name" value="EXS"/>
    <property type="match status" value="1"/>
</dbReference>
<dbReference type="GO" id="GO:0016036">
    <property type="term" value="P:cellular response to phosphate starvation"/>
    <property type="evidence" value="ECO:0007669"/>
    <property type="project" value="InterPro"/>
</dbReference>
<keyword evidence="2 5" id="KW-0812">Transmembrane</keyword>
<evidence type="ECO:0000256" key="2">
    <source>
        <dbReference type="ARBA" id="ARBA00022692"/>
    </source>
</evidence>
<evidence type="ECO:0000313" key="8">
    <source>
        <dbReference type="Proteomes" id="UP000607653"/>
    </source>
</evidence>
<dbReference type="InterPro" id="IPR052486">
    <property type="entry name" value="PHO1"/>
</dbReference>
<evidence type="ECO:0000256" key="5">
    <source>
        <dbReference type="SAM" id="Phobius"/>
    </source>
</evidence>
<evidence type="ECO:0000256" key="1">
    <source>
        <dbReference type="ARBA" id="ARBA00004141"/>
    </source>
</evidence>
<name>A0A822XHM0_NELNU</name>
<gene>
    <name evidence="7" type="ORF">HUJ06_021343</name>
</gene>
<protein>
    <recommendedName>
        <fullName evidence="6">EXS domain-containing protein</fullName>
    </recommendedName>
</protein>
<dbReference type="PANTHER" id="PTHR48477">
    <property type="entry name" value="PHOSPHATE TRANSPORTER PHO1"/>
    <property type="match status" value="1"/>
</dbReference>
<accession>A0A822XHM0</accession>
<dbReference type="Pfam" id="PF03124">
    <property type="entry name" value="EXS"/>
    <property type="match status" value="1"/>
</dbReference>
<feature type="transmembrane region" description="Helical" evidence="5">
    <location>
        <begin position="102"/>
        <end position="125"/>
    </location>
</feature>
<feature type="domain" description="EXS" evidence="6">
    <location>
        <begin position="228"/>
        <end position="341"/>
    </location>
</feature>
<dbReference type="EMBL" id="DUZY01000001">
    <property type="protein sequence ID" value="DAD19880.1"/>
    <property type="molecule type" value="Genomic_DNA"/>
</dbReference>
<evidence type="ECO:0000259" key="6">
    <source>
        <dbReference type="PROSITE" id="PS51380"/>
    </source>
</evidence>
<proteinExistence type="predicted"/>
<dbReference type="AlphaFoldDB" id="A0A822XHM0"/>
<organism evidence="7 8">
    <name type="scientific">Nelumbo nucifera</name>
    <name type="common">Sacred lotus</name>
    <dbReference type="NCBI Taxonomy" id="4432"/>
    <lineage>
        <taxon>Eukaryota</taxon>
        <taxon>Viridiplantae</taxon>
        <taxon>Streptophyta</taxon>
        <taxon>Embryophyta</taxon>
        <taxon>Tracheophyta</taxon>
        <taxon>Spermatophyta</taxon>
        <taxon>Magnoliopsida</taxon>
        <taxon>Proteales</taxon>
        <taxon>Nelumbonaceae</taxon>
        <taxon>Nelumbo</taxon>
    </lineage>
</organism>
<reference evidence="7 8" key="1">
    <citation type="journal article" date="2020" name="Mol. Biol. Evol.">
        <title>Distinct Expression and Methylation Patterns for Genes with Different Fates following a Single Whole-Genome Duplication in Flowering Plants.</title>
        <authorList>
            <person name="Shi T."/>
            <person name="Rahmani R.S."/>
            <person name="Gugger P.F."/>
            <person name="Wang M."/>
            <person name="Li H."/>
            <person name="Zhang Y."/>
            <person name="Li Z."/>
            <person name="Wang Q."/>
            <person name="Van de Peer Y."/>
            <person name="Marchal K."/>
            <person name="Chen J."/>
        </authorList>
    </citation>
    <scope>NUCLEOTIDE SEQUENCE [LARGE SCALE GENOMIC DNA]</scope>
    <source>
        <tissue evidence="7">Leaf</tissue>
    </source>
</reference>
<sequence>MDELQGVDKLKAFEFKCLVFFHEFHDSVTRIHWKAPCFIGDDFKELEENEEYVEREDEFDLMPETEKVKESDINEDDDVDIMTVEKDYAFNRTALWYPVVHGFSYGIFICLVPSLFSLLFLHFFLYGCNIFMWRKTHINYSFVFELASTKELTYRDVFLICTTSMTAVVGIMFVHLFLIAKGRFRFLRVIRNIIPSPLYKVPLLRNLEYVACNYITGSYKTKDYGFCMRTKHYKDMAYVVSFLPYYWRAMQCARRYFDGQISHLISLGKYVSAMLAADAKVAYEKEGTIGYLCLVLVMSSSTTVNQLYWDFEKDLESLNIYVEPIIKPWLLGRMINQCRQT</sequence>
<keyword evidence="8" id="KW-1185">Reference proteome</keyword>
<comment type="subcellular location">
    <subcellularLocation>
        <location evidence="1">Membrane</location>
        <topology evidence="1">Multi-pass membrane protein</topology>
    </subcellularLocation>
</comment>
<dbReference type="Proteomes" id="UP000607653">
    <property type="component" value="Unassembled WGS sequence"/>
</dbReference>
<keyword evidence="3 5" id="KW-1133">Transmembrane helix</keyword>
<comment type="caution">
    <text evidence="7">The sequence shown here is derived from an EMBL/GenBank/DDBJ whole genome shotgun (WGS) entry which is preliminary data.</text>
</comment>
<dbReference type="PANTHER" id="PTHR48477:SF1">
    <property type="entry name" value="PHOSPHATE TRANSPORTER PHO1"/>
    <property type="match status" value="1"/>
</dbReference>
<dbReference type="InterPro" id="IPR004342">
    <property type="entry name" value="EXS_C"/>
</dbReference>
<dbReference type="GO" id="GO:0016020">
    <property type="term" value="C:membrane"/>
    <property type="evidence" value="ECO:0007669"/>
    <property type="project" value="UniProtKB-SubCell"/>
</dbReference>
<evidence type="ECO:0000256" key="3">
    <source>
        <dbReference type="ARBA" id="ARBA00022989"/>
    </source>
</evidence>
<feature type="transmembrane region" description="Helical" evidence="5">
    <location>
        <begin position="157"/>
        <end position="180"/>
    </location>
</feature>
<evidence type="ECO:0000313" key="7">
    <source>
        <dbReference type="EMBL" id="DAD19880.1"/>
    </source>
</evidence>
<evidence type="ECO:0000256" key="4">
    <source>
        <dbReference type="ARBA" id="ARBA00023136"/>
    </source>
</evidence>